<feature type="domain" description="HNH nuclease" evidence="1">
    <location>
        <begin position="6"/>
        <end position="59"/>
    </location>
</feature>
<dbReference type="CDD" id="cd00085">
    <property type="entry name" value="HNHc"/>
    <property type="match status" value="1"/>
</dbReference>
<dbReference type="GO" id="GO:0004519">
    <property type="term" value="F:endonuclease activity"/>
    <property type="evidence" value="ECO:0007669"/>
    <property type="project" value="InterPro"/>
</dbReference>
<dbReference type="InterPro" id="IPR003615">
    <property type="entry name" value="HNH_nuc"/>
</dbReference>
<proteinExistence type="predicted"/>
<protein>
    <recommendedName>
        <fullName evidence="1">HNH nuclease domain-containing protein</fullName>
    </recommendedName>
</protein>
<name>A0A0F8ZR25_9ZZZZ</name>
<dbReference type="Gene3D" id="1.10.30.50">
    <property type="match status" value="1"/>
</dbReference>
<dbReference type="AlphaFoldDB" id="A0A0F8ZR25"/>
<feature type="non-terminal residue" evidence="2">
    <location>
        <position position="78"/>
    </location>
</feature>
<evidence type="ECO:0000313" key="2">
    <source>
        <dbReference type="EMBL" id="KKK96332.1"/>
    </source>
</evidence>
<gene>
    <name evidence="2" type="ORF">LCGC14_2663850</name>
</gene>
<comment type="caution">
    <text evidence="2">The sequence shown here is derived from an EMBL/GenBank/DDBJ whole genome shotgun (WGS) entry which is preliminary data.</text>
</comment>
<dbReference type="InterPro" id="IPR052892">
    <property type="entry name" value="NA-targeting_endonuclease"/>
</dbReference>
<dbReference type="EMBL" id="LAZR01046533">
    <property type="protein sequence ID" value="KKK96332.1"/>
    <property type="molecule type" value="Genomic_DNA"/>
</dbReference>
<dbReference type="PANTHER" id="PTHR33877">
    <property type="entry name" value="SLL1193 PROTEIN"/>
    <property type="match status" value="1"/>
</dbReference>
<dbReference type="GO" id="GO:0008270">
    <property type="term" value="F:zinc ion binding"/>
    <property type="evidence" value="ECO:0007669"/>
    <property type="project" value="InterPro"/>
</dbReference>
<dbReference type="SMART" id="SM00507">
    <property type="entry name" value="HNHc"/>
    <property type="match status" value="1"/>
</dbReference>
<dbReference type="GO" id="GO:0003676">
    <property type="term" value="F:nucleic acid binding"/>
    <property type="evidence" value="ECO:0007669"/>
    <property type="project" value="InterPro"/>
</dbReference>
<dbReference type="PANTHER" id="PTHR33877:SF2">
    <property type="entry name" value="OS07G0170200 PROTEIN"/>
    <property type="match status" value="1"/>
</dbReference>
<organism evidence="2">
    <name type="scientific">marine sediment metagenome</name>
    <dbReference type="NCBI Taxonomy" id="412755"/>
    <lineage>
        <taxon>unclassified sequences</taxon>
        <taxon>metagenomes</taxon>
        <taxon>ecological metagenomes</taxon>
    </lineage>
</organism>
<dbReference type="Pfam" id="PF01844">
    <property type="entry name" value="HNH"/>
    <property type="match status" value="1"/>
</dbReference>
<accession>A0A0F8ZR25</accession>
<sequence>MRISKKIKQQVFERDGYKCKECGAVLEPSLAEIHHILPISKGGTNELSNLTTLCRNCNYSITDKIIDVATTPLSGTIA</sequence>
<reference evidence="2" key="1">
    <citation type="journal article" date="2015" name="Nature">
        <title>Complex archaea that bridge the gap between prokaryotes and eukaryotes.</title>
        <authorList>
            <person name="Spang A."/>
            <person name="Saw J.H."/>
            <person name="Jorgensen S.L."/>
            <person name="Zaremba-Niedzwiedzka K."/>
            <person name="Martijn J."/>
            <person name="Lind A.E."/>
            <person name="van Eijk R."/>
            <person name="Schleper C."/>
            <person name="Guy L."/>
            <person name="Ettema T.J."/>
        </authorList>
    </citation>
    <scope>NUCLEOTIDE SEQUENCE</scope>
</reference>
<dbReference type="InterPro" id="IPR002711">
    <property type="entry name" value="HNH"/>
</dbReference>
<evidence type="ECO:0000259" key="1">
    <source>
        <dbReference type="SMART" id="SM00507"/>
    </source>
</evidence>